<dbReference type="Pfam" id="PF00934">
    <property type="entry name" value="PE"/>
    <property type="match status" value="1"/>
</dbReference>
<dbReference type="SUPFAM" id="SSF140459">
    <property type="entry name" value="PE/PPE dimer-like"/>
    <property type="match status" value="1"/>
</dbReference>
<evidence type="ECO:0000259" key="2">
    <source>
        <dbReference type="Pfam" id="PF00934"/>
    </source>
</evidence>
<evidence type="ECO:0000313" key="3">
    <source>
        <dbReference type="EMBL" id="VBA54328.1"/>
    </source>
</evidence>
<dbReference type="Proteomes" id="UP000268285">
    <property type="component" value="Unassembled WGS sequence"/>
</dbReference>
<feature type="domain" description="PE" evidence="2">
    <location>
        <begin position="5"/>
        <end position="58"/>
    </location>
</feature>
<proteinExistence type="predicted"/>
<protein>
    <submittedName>
        <fullName evidence="3">PE-PGRS family protein PE_PGRS16</fullName>
    </submittedName>
</protein>
<dbReference type="EMBL" id="UPHU01000001">
    <property type="protein sequence ID" value="VBA54328.1"/>
    <property type="molecule type" value="Genomic_DNA"/>
</dbReference>
<evidence type="ECO:0000313" key="4">
    <source>
        <dbReference type="Proteomes" id="UP000268285"/>
    </source>
</evidence>
<keyword evidence="4" id="KW-1185">Reference proteome</keyword>
<organism evidence="3 4">
    <name type="scientific">Mycobacterium pseudokansasii</name>
    <dbReference type="NCBI Taxonomy" id="2341080"/>
    <lineage>
        <taxon>Bacteria</taxon>
        <taxon>Bacillati</taxon>
        <taxon>Actinomycetota</taxon>
        <taxon>Actinomycetes</taxon>
        <taxon>Mycobacteriales</taxon>
        <taxon>Mycobacteriaceae</taxon>
        <taxon>Mycobacterium</taxon>
    </lineage>
</organism>
<gene>
    <name evidence="3" type="ORF">LAUMK142_04604</name>
</gene>
<dbReference type="Gene3D" id="1.10.287.850">
    <property type="entry name" value="HP0062-like domain"/>
    <property type="match status" value="1"/>
</dbReference>
<dbReference type="InterPro" id="IPR038332">
    <property type="entry name" value="PPE_sf"/>
</dbReference>
<accession>A0A498QY99</accession>
<name>A0A498QY99_9MYCO</name>
<evidence type="ECO:0000256" key="1">
    <source>
        <dbReference type="SAM" id="MobiDB-lite"/>
    </source>
</evidence>
<dbReference type="AlphaFoldDB" id="A0A498QY99"/>
<reference evidence="3 4" key="1">
    <citation type="submission" date="2018-09" db="EMBL/GenBank/DDBJ databases">
        <authorList>
            <person name="Tagini F."/>
        </authorList>
    </citation>
    <scope>NUCLEOTIDE SEQUENCE [LARGE SCALE GENOMIC DNA]</scope>
    <source>
        <strain evidence="3 4">MK142</strain>
    </source>
</reference>
<dbReference type="RefSeq" id="WP_321191461.1">
    <property type="nucleotide sequence ID" value="NZ_JAIENV010000116.1"/>
</dbReference>
<dbReference type="InterPro" id="IPR000084">
    <property type="entry name" value="PE-PGRS_N"/>
</dbReference>
<sequence>MAYVLTPPESTAAVAADVVDLGSVINEANAAAASRTSGVLAAAADEVPAATATLFNEDTVQRIRPGIPGGDAAGRGLPRRVCPGTGGRR</sequence>
<feature type="region of interest" description="Disordered" evidence="1">
    <location>
        <begin position="65"/>
        <end position="89"/>
    </location>
</feature>